<dbReference type="SUPFAM" id="SSF101801">
    <property type="entry name" value="Surface presentation of antigens (SPOA)"/>
    <property type="match status" value="1"/>
</dbReference>
<keyword evidence="8" id="KW-0283">Flagellar rotation</keyword>
<feature type="domain" description="Flagellar motor switch protein FliN-like C-terminal" evidence="12">
    <location>
        <begin position="233"/>
        <end position="304"/>
    </location>
</feature>
<protein>
    <recommendedName>
        <fullName evidence="4">Flagellar motor switch protein FliM</fullName>
    </recommendedName>
</protein>
<evidence type="ECO:0000256" key="10">
    <source>
        <dbReference type="ARBA" id="ARBA00023143"/>
    </source>
</evidence>
<dbReference type="AlphaFoldDB" id="A0A0P1IQS1"/>
<keyword evidence="9" id="KW-0472">Membrane</keyword>
<evidence type="ECO:0000313" key="13">
    <source>
        <dbReference type="EMBL" id="CUK25931.1"/>
    </source>
</evidence>
<dbReference type="Gene3D" id="2.30.330.10">
    <property type="entry name" value="SpoA-like"/>
    <property type="match status" value="1"/>
</dbReference>
<keyword evidence="7" id="KW-0997">Cell inner membrane</keyword>
<keyword evidence="13" id="KW-0966">Cell projection</keyword>
<evidence type="ECO:0000256" key="7">
    <source>
        <dbReference type="ARBA" id="ARBA00022519"/>
    </source>
</evidence>
<keyword evidence="13" id="KW-0969">Cilium</keyword>
<evidence type="ECO:0000256" key="2">
    <source>
        <dbReference type="ARBA" id="ARBA00004417"/>
    </source>
</evidence>
<evidence type="ECO:0000256" key="6">
    <source>
        <dbReference type="ARBA" id="ARBA00022500"/>
    </source>
</evidence>
<evidence type="ECO:0000256" key="5">
    <source>
        <dbReference type="ARBA" id="ARBA00022475"/>
    </source>
</evidence>
<organism evidence="13 14">
    <name type="scientific">Cognatishimia activa</name>
    <dbReference type="NCBI Taxonomy" id="1715691"/>
    <lineage>
        <taxon>Bacteria</taxon>
        <taxon>Pseudomonadati</taxon>
        <taxon>Pseudomonadota</taxon>
        <taxon>Alphaproteobacteria</taxon>
        <taxon>Rhodobacterales</taxon>
        <taxon>Paracoccaceae</taxon>
        <taxon>Cognatishimia</taxon>
    </lineage>
</organism>
<dbReference type="GO" id="GO:0050918">
    <property type="term" value="P:positive chemotaxis"/>
    <property type="evidence" value="ECO:0007669"/>
    <property type="project" value="TreeGrafter"/>
</dbReference>
<comment type="subcellular location">
    <subcellularLocation>
        <location evidence="1">Bacterial flagellum basal body</location>
    </subcellularLocation>
    <subcellularLocation>
        <location evidence="2">Cell inner membrane</location>
        <topology evidence="2">Peripheral membrane protein</topology>
    </subcellularLocation>
</comment>
<keyword evidence="13" id="KW-0282">Flagellum</keyword>
<gene>
    <name evidence="13" type="primary">fliM</name>
    <name evidence="13" type="ORF">TA5114_01735</name>
</gene>
<dbReference type="InterPro" id="IPR001543">
    <property type="entry name" value="FliN-like_C"/>
</dbReference>
<dbReference type="STRING" id="1715691.TA5113_01952"/>
<evidence type="ECO:0000256" key="4">
    <source>
        <dbReference type="ARBA" id="ARBA00021898"/>
    </source>
</evidence>
<dbReference type="GO" id="GO:0005886">
    <property type="term" value="C:plasma membrane"/>
    <property type="evidence" value="ECO:0007669"/>
    <property type="project" value="UniProtKB-SubCell"/>
</dbReference>
<evidence type="ECO:0000259" key="12">
    <source>
        <dbReference type="Pfam" id="PF01052"/>
    </source>
</evidence>
<dbReference type="Pfam" id="PF02154">
    <property type="entry name" value="FliM"/>
    <property type="match status" value="1"/>
</dbReference>
<dbReference type="OrthoDB" id="9806941at2"/>
<dbReference type="PRINTS" id="PR00955">
    <property type="entry name" value="FLGMOTORFLIM"/>
</dbReference>
<keyword evidence="5" id="KW-1003">Cell membrane</keyword>
<evidence type="ECO:0000256" key="8">
    <source>
        <dbReference type="ARBA" id="ARBA00022779"/>
    </source>
</evidence>
<accession>A0A0P1IQS1</accession>
<proteinExistence type="inferred from homology"/>
<dbReference type="GO" id="GO:0003774">
    <property type="term" value="F:cytoskeletal motor activity"/>
    <property type="evidence" value="ECO:0007669"/>
    <property type="project" value="InterPro"/>
</dbReference>
<evidence type="ECO:0000313" key="14">
    <source>
        <dbReference type="Proteomes" id="UP000051184"/>
    </source>
</evidence>
<dbReference type="PANTHER" id="PTHR30034">
    <property type="entry name" value="FLAGELLAR MOTOR SWITCH PROTEIN FLIM"/>
    <property type="match status" value="1"/>
</dbReference>
<evidence type="ECO:0000256" key="9">
    <source>
        <dbReference type="ARBA" id="ARBA00023136"/>
    </source>
</evidence>
<dbReference type="CDD" id="cd17908">
    <property type="entry name" value="FliM"/>
    <property type="match status" value="1"/>
</dbReference>
<dbReference type="EMBL" id="CYUE01000018">
    <property type="protein sequence ID" value="CUK25931.1"/>
    <property type="molecule type" value="Genomic_DNA"/>
</dbReference>
<keyword evidence="6" id="KW-0145">Chemotaxis</keyword>
<dbReference type="Proteomes" id="UP000051184">
    <property type="component" value="Unassembled WGS sequence"/>
</dbReference>
<name>A0A0P1IQS1_9RHOB</name>
<dbReference type="GO" id="GO:0071978">
    <property type="term" value="P:bacterial-type flagellum-dependent swarming motility"/>
    <property type="evidence" value="ECO:0007669"/>
    <property type="project" value="TreeGrafter"/>
</dbReference>
<comment type="similarity">
    <text evidence="3">Belongs to the FliM family.</text>
</comment>
<dbReference type="PANTHER" id="PTHR30034:SF3">
    <property type="entry name" value="FLAGELLAR MOTOR SWITCH PROTEIN FLIM"/>
    <property type="match status" value="1"/>
</dbReference>
<keyword evidence="10" id="KW-0975">Bacterial flagellum</keyword>
<reference evidence="14" key="1">
    <citation type="submission" date="2015-09" db="EMBL/GenBank/DDBJ databases">
        <authorList>
            <person name="Rodrigo-Torres Lidia"/>
            <person name="Arahal R.David."/>
        </authorList>
    </citation>
    <scope>NUCLEOTIDE SEQUENCE [LARGE SCALE GENOMIC DNA]</scope>
    <source>
        <strain evidence="14">CECT 5114</strain>
    </source>
</reference>
<evidence type="ECO:0000256" key="11">
    <source>
        <dbReference type="ARBA" id="ARBA00025044"/>
    </source>
</evidence>
<keyword evidence="14" id="KW-1185">Reference proteome</keyword>
<dbReference type="GO" id="GO:0009425">
    <property type="term" value="C:bacterial-type flagellum basal body"/>
    <property type="evidence" value="ECO:0007669"/>
    <property type="project" value="UniProtKB-SubCell"/>
</dbReference>
<evidence type="ECO:0000256" key="3">
    <source>
        <dbReference type="ARBA" id="ARBA00011049"/>
    </source>
</evidence>
<dbReference type="RefSeq" id="WP_058314884.1">
    <property type="nucleotide sequence ID" value="NZ_CYTO01000019.1"/>
</dbReference>
<evidence type="ECO:0000256" key="1">
    <source>
        <dbReference type="ARBA" id="ARBA00004117"/>
    </source>
</evidence>
<dbReference type="InterPro" id="IPR036429">
    <property type="entry name" value="SpoA-like_sf"/>
</dbReference>
<dbReference type="InterPro" id="IPR001689">
    <property type="entry name" value="Flag_FliM"/>
</dbReference>
<comment type="function">
    <text evidence="11">FliM is one of three proteins (FliG, FliN, FliM) that forms the rotor-mounted switch complex (C ring), located at the base of the basal body. This complex interacts with the CheY and CheZ chemotaxis proteins, in addition to contacting components of the motor that determine the direction of flagellar rotation.</text>
</comment>
<dbReference type="InterPro" id="IPR028976">
    <property type="entry name" value="CheC-like_sf"/>
</dbReference>
<sequence length="317" mass="34583">MSQTMTAEEIEAQSGKVIDEIIRMSDFSFERLPMLDIIGERLADSISLVIPELTGVLCEASLNSLDYLPMAQASEALNMPSLLGVVAAQNLDGEVLIAMDATFALTAMELMLGGTPKGEMERQSDTFTGIEKGFGARLADSIAQELRRCLTMVGDVDLELDRVETDPDSAAVTQPANLCVRMRIAVGLAGRTGTIDVVIPYDALEPIRPKLGKIHFGEPNEDGNPWKDQLSGQIERSTVELEAVLTDVAVPIQQVMDWKPGATINLWIEEDHAATVICAETEMFKAVMGKRNNGNTAIRITEQIEAEEETENGRDPY</sequence>
<dbReference type="Gene3D" id="3.40.1550.10">
    <property type="entry name" value="CheC-like"/>
    <property type="match status" value="1"/>
</dbReference>
<dbReference type="Pfam" id="PF01052">
    <property type="entry name" value="FliMN_C"/>
    <property type="match status" value="1"/>
</dbReference>
<dbReference type="SUPFAM" id="SSF103039">
    <property type="entry name" value="CheC-like"/>
    <property type="match status" value="1"/>
</dbReference>